<accession>A0AC35TJ20</accession>
<proteinExistence type="predicted"/>
<evidence type="ECO:0000313" key="2">
    <source>
        <dbReference type="WBParaSite" id="RSKR_0000123075.1"/>
    </source>
</evidence>
<name>A0AC35TJ20_9BILA</name>
<dbReference type="WBParaSite" id="RSKR_0000123075.1">
    <property type="protein sequence ID" value="RSKR_0000123075.1"/>
    <property type="gene ID" value="RSKR_0000123075"/>
</dbReference>
<reference evidence="2" key="1">
    <citation type="submission" date="2016-11" db="UniProtKB">
        <authorList>
            <consortium name="WormBaseParasite"/>
        </authorList>
    </citation>
    <scope>IDENTIFICATION</scope>
    <source>
        <strain evidence="2">KR3021</strain>
    </source>
</reference>
<dbReference type="Proteomes" id="UP000095286">
    <property type="component" value="Unplaced"/>
</dbReference>
<sequence>MSNESITIEIITKEREIFELKPNIWRNSSFLCDTVNFIVPLKCGIIPKEDTRIYLDQVSKSDLTAIKEWCLTKQALQINEKTGNKYKNNNFVKNYFKKWDQHLFSIMKAANYLDISSLLECCYTVIANKITGKSPEEIGQFFGVENDNTKEDYKEIEKEFGWIMDQPPNHVTK</sequence>
<organism evidence="1 2">
    <name type="scientific">Rhabditophanes sp. KR3021</name>
    <dbReference type="NCBI Taxonomy" id="114890"/>
    <lineage>
        <taxon>Eukaryota</taxon>
        <taxon>Metazoa</taxon>
        <taxon>Ecdysozoa</taxon>
        <taxon>Nematoda</taxon>
        <taxon>Chromadorea</taxon>
        <taxon>Rhabditida</taxon>
        <taxon>Tylenchina</taxon>
        <taxon>Panagrolaimomorpha</taxon>
        <taxon>Strongyloidoidea</taxon>
        <taxon>Alloionematidae</taxon>
        <taxon>Rhabditophanes</taxon>
    </lineage>
</organism>
<evidence type="ECO:0000313" key="1">
    <source>
        <dbReference type="Proteomes" id="UP000095286"/>
    </source>
</evidence>
<protein>
    <submittedName>
        <fullName evidence="2">Skp1-related protein</fullName>
    </submittedName>
</protein>